<protein>
    <submittedName>
        <fullName evidence="2">Uncharacterized protein</fullName>
    </submittedName>
</protein>
<gene>
    <name evidence="2" type="ORF">PHAECO_LOCUS10856</name>
</gene>
<keyword evidence="1" id="KW-0732">Signal</keyword>
<feature type="signal peptide" evidence="1">
    <location>
        <begin position="1"/>
        <end position="22"/>
    </location>
</feature>
<proteinExistence type="predicted"/>
<evidence type="ECO:0000256" key="1">
    <source>
        <dbReference type="SAM" id="SignalP"/>
    </source>
</evidence>
<keyword evidence="3" id="KW-1185">Reference proteome</keyword>
<dbReference type="Pfam" id="PF06585">
    <property type="entry name" value="JHBP"/>
    <property type="match status" value="1"/>
</dbReference>
<feature type="chain" id="PRO_5040105377" evidence="1">
    <location>
        <begin position="23"/>
        <end position="270"/>
    </location>
</feature>
<dbReference type="InterPro" id="IPR010562">
    <property type="entry name" value="Haemolymph_juvenile_hormone-bd"/>
</dbReference>
<evidence type="ECO:0000313" key="2">
    <source>
        <dbReference type="EMBL" id="CAH1177028.1"/>
    </source>
</evidence>
<reference evidence="2" key="2">
    <citation type="submission" date="2022-10" db="EMBL/GenBank/DDBJ databases">
        <authorList>
            <consortium name="ENA_rothamsted_submissions"/>
            <consortium name="culmorum"/>
            <person name="King R."/>
        </authorList>
    </citation>
    <scope>NUCLEOTIDE SEQUENCE</scope>
</reference>
<reference evidence="2" key="1">
    <citation type="submission" date="2022-01" db="EMBL/GenBank/DDBJ databases">
        <authorList>
            <person name="King R."/>
        </authorList>
    </citation>
    <scope>NUCLEOTIDE SEQUENCE</scope>
</reference>
<dbReference type="Gene3D" id="3.15.10.30">
    <property type="entry name" value="Haemolymph juvenile hormone binding protein"/>
    <property type="match status" value="1"/>
</dbReference>
<evidence type="ECO:0000313" key="3">
    <source>
        <dbReference type="Proteomes" id="UP001153737"/>
    </source>
</evidence>
<dbReference type="SMART" id="SM00700">
    <property type="entry name" value="JHBP"/>
    <property type="match status" value="1"/>
</dbReference>
<organism evidence="2 3">
    <name type="scientific">Phaedon cochleariae</name>
    <name type="common">Mustard beetle</name>
    <dbReference type="NCBI Taxonomy" id="80249"/>
    <lineage>
        <taxon>Eukaryota</taxon>
        <taxon>Metazoa</taxon>
        <taxon>Ecdysozoa</taxon>
        <taxon>Arthropoda</taxon>
        <taxon>Hexapoda</taxon>
        <taxon>Insecta</taxon>
        <taxon>Pterygota</taxon>
        <taxon>Neoptera</taxon>
        <taxon>Endopterygota</taxon>
        <taxon>Coleoptera</taxon>
        <taxon>Polyphaga</taxon>
        <taxon>Cucujiformia</taxon>
        <taxon>Chrysomeloidea</taxon>
        <taxon>Chrysomelidae</taxon>
        <taxon>Chrysomelinae</taxon>
        <taxon>Chrysomelini</taxon>
        <taxon>Phaedon</taxon>
    </lineage>
</organism>
<dbReference type="InterPro" id="IPR038606">
    <property type="entry name" value="To_sf"/>
</dbReference>
<dbReference type="AlphaFoldDB" id="A0A9P0DSQ9"/>
<dbReference type="EMBL" id="OU896713">
    <property type="protein sequence ID" value="CAH1177028.1"/>
    <property type="molecule type" value="Genomic_DNA"/>
</dbReference>
<dbReference type="Proteomes" id="UP001153737">
    <property type="component" value="Chromosome 7"/>
</dbReference>
<accession>A0A9P0DSQ9</accession>
<name>A0A9P0DSQ9_PHACE</name>
<sequence length="270" mass="30121">MKFSRSNAFLILCILPLIKGQAEPRNSTCCTTPACLRDVIQQNLRRLRDTIPGPGIVSANPIAFDLPMIYHVNVLGIHVNITLNNNEIRGVGDATVSDVRWNFCGDRTHIDYTNTVPRLVHTANYTAVGTIRDPSNNDEEVVIDETGVFTMVVPNSVIPHSVNLTRVDRNGVNVWHVVSGSMIVSFRNGHVDFRTHSCGSDNKRADILSSINENLDQIIEYLRPEINSQFIALQTQFTRGIAEGTRTDNGVICPSVIRRGERRRSCRTNN</sequence>